<feature type="region of interest" description="Disordered" evidence="7">
    <location>
        <begin position="187"/>
        <end position="234"/>
    </location>
</feature>
<feature type="region of interest" description="Disordered" evidence="7">
    <location>
        <begin position="671"/>
        <end position="721"/>
    </location>
</feature>
<feature type="region of interest" description="Disordered" evidence="7">
    <location>
        <begin position="47"/>
        <end position="153"/>
    </location>
</feature>
<name>A0A9P9IKE2_9PLEO</name>
<feature type="region of interest" description="Disordered" evidence="7">
    <location>
        <begin position="597"/>
        <end position="629"/>
    </location>
</feature>
<dbReference type="EMBL" id="JAGMWT010000008">
    <property type="protein sequence ID" value="KAH7123736.1"/>
    <property type="molecule type" value="Genomic_DNA"/>
</dbReference>
<dbReference type="Proteomes" id="UP000700596">
    <property type="component" value="Unassembled WGS sequence"/>
</dbReference>
<dbReference type="OrthoDB" id="20886at2759"/>
<sequence>MASTPPVATTTTIQVPNSKSPLITAAEVLSSLPAALIVPTIAPVVDKTSNAKDIFDDTHADDRSSSLSELGDASDEQSEPTPRASRTVDMIDNDSEAETERLEETPRKLARTGTNASLASELMYERTPSKLAHSRTIEQESSPPRSPTPSDIIEDADTLTTAVPSDRNLHSLSLLAASEAASLELAGKKRKRSSAGSSSVDEAIEEPARKRSSTVPQDTTVQSNRQGSPNNSVQVDIEEELDIAEERIAELAQEEIELEERQADVAVEAISELATVSKLTKPRKGGRRGKRKIDDTGGVNETFANADAPEAEGDAEHDEDDGAAPDEEVVKKRSAIDELAKIERKFKIFREKLCDEQISQCEQELELLKQPNCQHPEYLAMIQAVDDRRAAKIDYEKQLMQYKQQCLKTTTTAERHQLHSQYLQTVRDVRETVLSECNQRIYELQRGRRQLGVEEIEYAIRLPEKRSEQIRQQAAYNLEVSILSGIAKHVGFPAAPDLRTARPAEVEDDFRAMKIAIRPTPQPVPSVRQYHHHATADEAAAEEQFIERTPWANPHHPMHQQSHYHTASAGPSRTNGQNYQTPAGQRRMVDIHAPSGSASTIEINSNPPSSNVAQQASRNGRVGESESPVLQMKRHPSDHLPYAETPAFNARNMGGMPKEPYASNMHVLSSPAAPHTEPHNDDSTRWVGNGVRPLNSGTPSVPGSRQPMTQRGPVVQPLFGR</sequence>
<dbReference type="GO" id="GO:0005654">
    <property type="term" value="C:nucleoplasm"/>
    <property type="evidence" value="ECO:0007669"/>
    <property type="project" value="UniProtKB-ARBA"/>
</dbReference>
<dbReference type="PANTHER" id="PTHR21964">
    <property type="entry name" value="BREAST CANCER METASTASIS-SUPPRESSOR 1"/>
    <property type="match status" value="1"/>
</dbReference>
<evidence type="ECO:0000256" key="5">
    <source>
        <dbReference type="ARBA" id="ARBA00023242"/>
    </source>
</evidence>
<evidence type="ECO:0000256" key="4">
    <source>
        <dbReference type="ARBA" id="ARBA00023163"/>
    </source>
</evidence>
<accession>A0A9P9IKE2</accession>
<protein>
    <submittedName>
        <fullName evidence="8">Sds3-like-domain-containing protein</fullName>
    </submittedName>
</protein>
<keyword evidence="5" id="KW-0539">Nucleus</keyword>
<keyword evidence="6" id="KW-0175">Coiled coil</keyword>
<keyword evidence="9" id="KW-1185">Reference proteome</keyword>
<feature type="compositionally biased region" description="Polar residues" evidence="7">
    <location>
        <begin position="213"/>
        <end position="234"/>
    </location>
</feature>
<evidence type="ECO:0000313" key="9">
    <source>
        <dbReference type="Proteomes" id="UP000700596"/>
    </source>
</evidence>
<comment type="subcellular location">
    <subcellularLocation>
        <location evidence="1">Nucleus</location>
    </subcellularLocation>
</comment>
<dbReference type="GO" id="GO:0010468">
    <property type="term" value="P:regulation of gene expression"/>
    <property type="evidence" value="ECO:0007669"/>
    <property type="project" value="UniProtKB-ARBA"/>
</dbReference>
<gene>
    <name evidence="8" type="ORF">B0J11DRAFT_320376</name>
</gene>
<reference evidence="8" key="1">
    <citation type="journal article" date="2021" name="Nat. Commun.">
        <title>Genetic determinants of endophytism in the Arabidopsis root mycobiome.</title>
        <authorList>
            <person name="Mesny F."/>
            <person name="Miyauchi S."/>
            <person name="Thiergart T."/>
            <person name="Pickel B."/>
            <person name="Atanasova L."/>
            <person name="Karlsson M."/>
            <person name="Huettel B."/>
            <person name="Barry K.W."/>
            <person name="Haridas S."/>
            <person name="Chen C."/>
            <person name="Bauer D."/>
            <person name="Andreopoulos W."/>
            <person name="Pangilinan J."/>
            <person name="LaButti K."/>
            <person name="Riley R."/>
            <person name="Lipzen A."/>
            <person name="Clum A."/>
            <person name="Drula E."/>
            <person name="Henrissat B."/>
            <person name="Kohler A."/>
            <person name="Grigoriev I.V."/>
            <person name="Martin F.M."/>
            <person name="Hacquard S."/>
        </authorList>
    </citation>
    <scope>NUCLEOTIDE SEQUENCE</scope>
    <source>
        <strain evidence="8">MPI-CAGE-CH-0243</strain>
    </source>
</reference>
<feature type="compositionally biased region" description="Polar residues" evidence="7">
    <location>
        <begin position="695"/>
        <end position="709"/>
    </location>
</feature>
<feature type="coiled-coil region" evidence="6">
    <location>
        <begin position="234"/>
        <end position="269"/>
    </location>
</feature>
<dbReference type="Pfam" id="PF08598">
    <property type="entry name" value="Sds3"/>
    <property type="match status" value="1"/>
</dbReference>
<keyword evidence="4" id="KW-0804">Transcription</keyword>
<dbReference type="SMART" id="SM01401">
    <property type="entry name" value="Sds3"/>
    <property type="match status" value="1"/>
</dbReference>
<comment type="caution">
    <text evidence="8">The sequence shown here is derived from an EMBL/GenBank/DDBJ whole genome shotgun (WGS) entry which is preliminary data.</text>
</comment>
<keyword evidence="2" id="KW-0678">Repressor</keyword>
<proteinExistence type="predicted"/>
<evidence type="ECO:0000256" key="7">
    <source>
        <dbReference type="SAM" id="MobiDB-lite"/>
    </source>
</evidence>
<feature type="compositionally biased region" description="Basic and acidic residues" evidence="7">
    <location>
        <begin position="98"/>
        <end position="107"/>
    </location>
</feature>
<keyword evidence="3" id="KW-0805">Transcription regulation</keyword>
<feature type="compositionally biased region" description="Basic and acidic residues" evidence="7">
    <location>
        <begin position="49"/>
        <end position="64"/>
    </location>
</feature>
<organism evidence="8 9">
    <name type="scientific">Dendryphion nanum</name>
    <dbReference type="NCBI Taxonomy" id="256645"/>
    <lineage>
        <taxon>Eukaryota</taxon>
        <taxon>Fungi</taxon>
        <taxon>Dikarya</taxon>
        <taxon>Ascomycota</taxon>
        <taxon>Pezizomycotina</taxon>
        <taxon>Dothideomycetes</taxon>
        <taxon>Pleosporomycetidae</taxon>
        <taxon>Pleosporales</taxon>
        <taxon>Torulaceae</taxon>
        <taxon>Dendryphion</taxon>
    </lineage>
</organism>
<dbReference type="InterPro" id="IPR013907">
    <property type="entry name" value="Sds3"/>
</dbReference>
<evidence type="ECO:0000313" key="8">
    <source>
        <dbReference type="EMBL" id="KAH7123736.1"/>
    </source>
</evidence>
<evidence type="ECO:0000256" key="1">
    <source>
        <dbReference type="ARBA" id="ARBA00004123"/>
    </source>
</evidence>
<feature type="compositionally biased region" description="Acidic residues" evidence="7">
    <location>
        <begin position="309"/>
        <end position="327"/>
    </location>
</feature>
<feature type="compositionally biased region" description="Polar residues" evidence="7">
    <location>
        <begin position="597"/>
        <end position="618"/>
    </location>
</feature>
<evidence type="ECO:0000256" key="6">
    <source>
        <dbReference type="SAM" id="Coils"/>
    </source>
</evidence>
<feature type="compositionally biased region" description="Polar residues" evidence="7">
    <location>
        <begin position="559"/>
        <end position="583"/>
    </location>
</feature>
<evidence type="ECO:0000256" key="2">
    <source>
        <dbReference type="ARBA" id="ARBA00022491"/>
    </source>
</evidence>
<dbReference type="AlphaFoldDB" id="A0A9P9IKE2"/>
<feature type="region of interest" description="Disordered" evidence="7">
    <location>
        <begin position="281"/>
        <end position="330"/>
    </location>
</feature>
<evidence type="ECO:0000256" key="3">
    <source>
        <dbReference type="ARBA" id="ARBA00023015"/>
    </source>
</evidence>
<feature type="compositionally biased region" description="Basic residues" evidence="7">
    <location>
        <begin position="281"/>
        <end position="291"/>
    </location>
</feature>
<feature type="region of interest" description="Disordered" evidence="7">
    <location>
        <begin position="552"/>
        <end position="583"/>
    </location>
</feature>